<proteinExistence type="predicted"/>
<dbReference type="HOGENOM" id="CLU_095990_0_0_11"/>
<dbReference type="RefSeq" id="WP_013422747.1">
    <property type="nucleotide sequence ID" value="NC_014666.1"/>
</dbReference>
<evidence type="ECO:0000313" key="3">
    <source>
        <dbReference type="Proteomes" id="UP000002484"/>
    </source>
</evidence>
<dbReference type="GO" id="GO:0005886">
    <property type="term" value="C:plasma membrane"/>
    <property type="evidence" value="ECO:0007669"/>
    <property type="project" value="TreeGrafter"/>
</dbReference>
<feature type="domain" description="Hemerythrin-like" evidence="1">
    <location>
        <begin position="5"/>
        <end position="138"/>
    </location>
</feature>
<evidence type="ECO:0000259" key="1">
    <source>
        <dbReference type="Pfam" id="PF01814"/>
    </source>
</evidence>
<dbReference type="CDD" id="cd12108">
    <property type="entry name" value="Hr-like"/>
    <property type="match status" value="1"/>
</dbReference>
<dbReference type="Pfam" id="PF01814">
    <property type="entry name" value="Hemerythrin"/>
    <property type="match status" value="1"/>
</dbReference>
<dbReference type="OrthoDB" id="5197650at2"/>
<dbReference type="AlphaFoldDB" id="E3J7L9"/>
<dbReference type="eggNOG" id="COG2461">
    <property type="taxonomic scope" value="Bacteria"/>
</dbReference>
<dbReference type="KEGG" id="fri:FraEuI1c_1568"/>
<dbReference type="PANTHER" id="PTHR39966">
    <property type="entry name" value="BLL2471 PROTEIN-RELATED"/>
    <property type="match status" value="1"/>
</dbReference>
<keyword evidence="3" id="KW-1185">Reference proteome</keyword>
<dbReference type="STRING" id="298654.FraEuI1c_1568"/>
<dbReference type="InterPro" id="IPR012312">
    <property type="entry name" value="Hemerythrin-like"/>
</dbReference>
<sequence>MAVNTHDMVVVHRAFRREFGLLPRMVTGVFADDGRRVRIVHDHAREMVSALHYHHQGEDELLWPRLRERAPSQAGPLRRMEIEHAQISALLDTVERALPVWAQAPTTSATVELAALLEEISSQLAVHLDDEEEQLLPVAAEQLSPPEWAELGRRGLASMPRSRSLVFLAHILEEASSDEARAFLGHLPPPVRVLCRLVGKPRHRRETAHQRAGIDVAMANRGTR</sequence>
<dbReference type="Gene3D" id="1.20.120.520">
    <property type="entry name" value="nmb1532 protein domain like"/>
    <property type="match status" value="1"/>
</dbReference>
<dbReference type="EMBL" id="CP002299">
    <property type="protein sequence ID" value="ADP79628.1"/>
    <property type="molecule type" value="Genomic_DNA"/>
</dbReference>
<name>E3J7L9_PSEI1</name>
<dbReference type="InParanoid" id="E3J7L9"/>
<organism evidence="2 3">
    <name type="scientific">Pseudofrankia inefficax (strain DSM 45817 / CECT 9037 / DDB 130130 / EuI1c)</name>
    <name type="common">Frankia inefficax</name>
    <dbReference type="NCBI Taxonomy" id="298654"/>
    <lineage>
        <taxon>Bacteria</taxon>
        <taxon>Bacillati</taxon>
        <taxon>Actinomycetota</taxon>
        <taxon>Actinomycetes</taxon>
        <taxon>Frankiales</taxon>
        <taxon>Frankiaceae</taxon>
        <taxon>Pseudofrankia</taxon>
    </lineage>
</organism>
<evidence type="ECO:0000313" key="2">
    <source>
        <dbReference type="EMBL" id="ADP79628.1"/>
    </source>
</evidence>
<dbReference type="PANTHER" id="PTHR39966:SF1">
    <property type="entry name" value="HEMERYTHRIN-LIKE DOMAIN-CONTAINING PROTEIN"/>
    <property type="match status" value="1"/>
</dbReference>
<protein>
    <submittedName>
        <fullName evidence="2">Hemerythrin HHE cation binding domain protein</fullName>
    </submittedName>
</protein>
<gene>
    <name evidence="2" type="ordered locus">FraEuI1c_1568</name>
</gene>
<reference evidence="2 3" key="1">
    <citation type="submission" date="2010-10" db="EMBL/GenBank/DDBJ databases">
        <title>Complete sequence of Frankia sp. EuI1c.</title>
        <authorList>
            <consortium name="US DOE Joint Genome Institute"/>
            <person name="Lucas S."/>
            <person name="Copeland A."/>
            <person name="Lapidus A."/>
            <person name="Cheng J.-F."/>
            <person name="Bruce D."/>
            <person name="Goodwin L."/>
            <person name="Pitluck S."/>
            <person name="Chertkov O."/>
            <person name="Detter J.C."/>
            <person name="Han C."/>
            <person name="Tapia R."/>
            <person name="Land M."/>
            <person name="Hauser L."/>
            <person name="Jeffries C."/>
            <person name="Kyrpides N."/>
            <person name="Ivanova N."/>
            <person name="Mikhailova N."/>
            <person name="Beauchemin N."/>
            <person name="Sen A."/>
            <person name="Sur S.A."/>
            <person name="Gtari M."/>
            <person name="Wall L."/>
            <person name="Tisa L."/>
            <person name="Woyke T."/>
        </authorList>
    </citation>
    <scope>NUCLEOTIDE SEQUENCE [LARGE SCALE GENOMIC DNA]</scope>
    <source>
        <strain evidence="3">DSM 45817 / CECT 9037 / EuI1c</strain>
    </source>
</reference>
<accession>E3J7L9</accession>
<dbReference type="Proteomes" id="UP000002484">
    <property type="component" value="Chromosome"/>
</dbReference>